<sequence length="129" mass="14048">CEQLVWILVSDTPSTVIVIDVPSFTPGVPKLNGSVFSTSRGPNTTPSFAVTWDGSSFHIYVNGVDQSYDDLSKPTFTSVWDNDQPVYIGVINTQTTQGLGYFFEGLIDEVEIFNCALSALEIQAIYNAG</sequence>
<evidence type="ECO:0000313" key="1">
    <source>
        <dbReference type="EMBL" id="GAI25209.1"/>
    </source>
</evidence>
<feature type="non-terminal residue" evidence="1">
    <location>
        <position position="1"/>
    </location>
</feature>
<dbReference type="InterPro" id="IPR013320">
    <property type="entry name" value="ConA-like_dom_sf"/>
</dbReference>
<evidence type="ECO:0008006" key="2">
    <source>
        <dbReference type="Google" id="ProtNLM"/>
    </source>
</evidence>
<dbReference type="Gene3D" id="2.60.120.200">
    <property type="match status" value="1"/>
</dbReference>
<feature type="non-terminal residue" evidence="1">
    <location>
        <position position="129"/>
    </location>
</feature>
<proteinExistence type="predicted"/>
<dbReference type="AlphaFoldDB" id="X1P2S3"/>
<dbReference type="SUPFAM" id="SSF49899">
    <property type="entry name" value="Concanavalin A-like lectins/glucanases"/>
    <property type="match status" value="1"/>
</dbReference>
<organism evidence="1">
    <name type="scientific">marine sediment metagenome</name>
    <dbReference type="NCBI Taxonomy" id="412755"/>
    <lineage>
        <taxon>unclassified sequences</taxon>
        <taxon>metagenomes</taxon>
        <taxon>ecological metagenomes</taxon>
    </lineage>
</organism>
<dbReference type="EMBL" id="BARV01013690">
    <property type="protein sequence ID" value="GAI25209.1"/>
    <property type="molecule type" value="Genomic_DNA"/>
</dbReference>
<name>X1P2S3_9ZZZZ</name>
<dbReference type="Pfam" id="PF13385">
    <property type="entry name" value="Laminin_G_3"/>
    <property type="match status" value="1"/>
</dbReference>
<gene>
    <name evidence="1" type="ORF">S06H3_24532</name>
</gene>
<accession>X1P2S3</accession>
<protein>
    <recommendedName>
        <fullName evidence="2">LamG-like jellyroll fold domain-containing protein</fullName>
    </recommendedName>
</protein>
<comment type="caution">
    <text evidence="1">The sequence shown here is derived from an EMBL/GenBank/DDBJ whole genome shotgun (WGS) entry which is preliminary data.</text>
</comment>
<reference evidence="1" key="1">
    <citation type="journal article" date="2014" name="Front. Microbiol.">
        <title>High frequency of phylogenetically diverse reductive dehalogenase-homologous genes in deep subseafloor sedimentary metagenomes.</title>
        <authorList>
            <person name="Kawai M."/>
            <person name="Futagami T."/>
            <person name="Toyoda A."/>
            <person name="Takaki Y."/>
            <person name="Nishi S."/>
            <person name="Hori S."/>
            <person name="Arai W."/>
            <person name="Tsubouchi T."/>
            <person name="Morono Y."/>
            <person name="Uchiyama I."/>
            <person name="Ito T."/>
            <person name="Fujiyama A."/>
            <person name="Inagaki F."/>
            <person name="Takami H."/>
        </authorList>
    </citation>
    <scope>NUCLEOTIDE SEQUENCE</scope>
    <source>
        <strain evidence="1">Expedition CK06-06</strain>
    </source>
</reference>